<reference evidence="6 7" key="2">
    <citation type="journal article" date="2016" name="Genome Announc.">
        <title>Draft Genome Sequence of the N2-Fixing Cyanobacterium Nostoc piscinale CENA21, Isolated from the Brazilian Amazon Floodplain.</title>
        <authorList>
            <person name="Leao T."/>
            <person name="Guimaraes P.I."/>
            <person name="de Melo A.G."/>
            <person name="Ramos R.T."/>
            <person name="Leao P.N."/>
            <person name="Silva A."/>
            <person name="Fiore M.F."/>
            <person name="Schneider M.P."/>
        </authorList>
    </citation>
    <scope>NUCLEOTIDE SEQUENCE [LARGE SCALE GENOMIC DNA]</scope>
    <source>
        <strain evidence="6 7">CENA21</strain>
    </source>
</reference>
<proteinExistence type="inferred from homology"/>
<name>A0A0M3V4Y1_9NOSO</name>
<dbReference type="STRING" id="224013.ACX27_08755"/>
<dbReference type="RefSeq" id="WP_062291032.1">
    <property type="nucleotide sequence ID" value="NZ_CP012036.1"/>
</dbReference>
<protein>
    <submittedName>
        <fullName evidence="6">Glycosyl transferase family 1</fullName>
    </submittedName>
</protein>
<dbReference type="Pfam" id="PF13439">
    <property type="entry name" value="Glyco_transf_4"/>
    <property type="match status" value="1"/>
</dbReference>
<evidence type="ECO:0000256" key="2">
    <source>
        <dbReference type="ARBA" id="ARBA00022676"/>
    </source>
</evidence>
<dbReference type="Pfam" id="PF00534">
    <property type="entry name" value="Glycos_transf_1"/>
    <property type="match status" value="1"/>
</dbReference>
<evidence type="ECO:0000259" key="5">
    <source>
        <dbReference type="Pfam" id="PF13439"/>
    </source>
</evidence>
<evidence type="ECO:0000256" key="1">
    <source>
        <dbReference type="ARBA" id="ARBA00009481"/>
    </source>
</evidence>
<dbReference type="SUPFAM" id="SSF53756">
    <property type="entry name" value="UDP-Glycosyltransferase/glycogen phosphorylase"/>
    <property type="match status" value="1"/>
</dbReference>
<dbReference type="PANTHER" id="PTHR12526:SF640">
    <property type="entry name" value="COLANIC ACID BIOSYNTHESIS GLYCOSYLTRANSFERASE WCAL-RELATED"/>
    <property type="match status" value="1"/>
</dbReference>
<dbReference type="PATRIC" id="fig|224013.5.peg.2124"/>
<sequence length="396" mass="44200">MITQKFIGWKNNQKESSKSQKTYKVAIVHPCAGVNWSGGTENFAIEIAHRLGSDFEIELLAGSPCSPFYYPTGGITRVKARQILQNPLIYSAMSKFCTHPDIVIEHLTSFLPCALRLLKQPADLIFPCNDYGGLAMAAFVRKLTGTPILFKAHTGLTNGGRSLARSLRFHPNHLVVFSQKMVEFVTGLHPNQAVTIIPNGVDIGWFKPEGTYIDVGLKKPIALCVASLNRSDHKRVELAIRAIARLPEVSLLLCGDGPDHNYFQTLGEELLGIKRFVIKKFPFHQMPDVYRCADIFTLPSIDEPFGQAYIQAMACGLPVVATNDEMRRYIVADGGILCDVTDVDAYAATIAEALSRNWKMQPRQNAMRFSWDIVALRYRDLIIQMINQSQQLTLKS</sequence>
<comment type="similarity">
    <text evidence="1">Belongs to the glycosyltransferase group 1 family. Glycosyltransferase 4 subfamily.</text>
</comment>
<dbReference type="EMBL" id="CP012036">
    <property type="protein sequence ID" value="ALF52923.1"/>
    <property type="molecule type" value="Genomic_DNA"/>
</dbReference>
<dbReference type="KEGG" id="npz:ACX27_08755"/>
<dbReference type="AlphaFoldDB" id="A0A0M3V4Y1"/>
<dbReference type="Gene3D" id="3.40.50.2000">
    <property type="entry name" value="Glycogen Phosphorylase B"/>
    <property type="match status" value="2"/>
</dbReference>
<evidence type="ECO:0000313" key="6">
    <source>
        <dbReference type="EMBL" id="ALF52923.1"/>
    </source>
</evidence>
<keyword evidence="2" id="KW-0328">Glycosyltransferase</keyword>
<dbReference type="InterPro" id="IPR001296">
    <property type="entry name" value="Glyco_trans_1"/>
</dbReference>
<dbReference type="OrthoDB" id="9806653at2"/>
<evidence type="ECO:0000259" key="4">
    <source>
        <dbReference type="Pfam" id="PF00534"/>
    </source>
</evidence>
<accession>A0A0M3V4Y1</accession>
<reference evidence="7" key="1">
    <citation type="submission" date="2015-07" db="EMBL/GenBank/DDBJ databases">
        <title>Genome Of Nitrogen-Fixing Cyanobacterium Nostoc piscinale CENA21 From Solimoes/Amazon River Floodplain Sediments And Comparative Genomics To Uncover Biosynthetic Natural Products Potential.</title>
        <authorList>
            <person name="Leao T.F."/>
            <person name="Leao P.N."/>
            <person name="Guimaraes P.I."/>
            <person name="de Melo A.G.C."/>
            <person name="Ramos R.T.J."/>
            <person name="Silva A."/>
            <person name="Fiore M.F."/>
            <person name="Schneider M.P.C."/>
        </authorList>
    </citation>
    <scope>NUCLEOTIDE SEQUENCE [LARGE SCALE GENOMIC DNA]</scope>
    <source>
        <strain evidence="7">CENA21</strain>
    </source>
</reference>
<gene>
    <name evidence="6" type="ORF">ACX27_08755</name>
</gene>
<feature type="domain" description="Glycosyltransferase subfamily 4-like N-terminal" evidence="5">
    <location>
        <begin position="38"/>
        <end position="203"/>
    </location>
</feature>
<evidence type="ECO:0000256" key="3">
    <source>
        <dbReference type="ARBA" id="ARBA00022679"/>
    </source>
</evidence>
<dbReference type="InterPro" id="IPR028098">
    <property type="entry name" value="Glyco_trans_4-like_N"/>
</dbReference>
<dbReference type="Proteomes" id="UP000062645">
    <property type="component" value="Chromosome"/>
</dbReference>
<dbReference type="GO" id="GO:0016757">
    <property type="term" value="F:glycosyltransferase activity"/>
    <property type="evidence" value="ECO:0007669"/>
    <property type="project" value="UniProtKB-KW"/>
</dbReference>
<keyword evidence="7" id="KW-1185">Reference proteome</keyword>
<dbReference type="PANTHER" id="PTHR12526">
    <property type="entry name" value="GLYCOSYLTRANSFERASE"/>
    <property type="match status" value="1"/>
</dbReference>
<organism evidence="6 7">
    <name type="scientific">Nostoc piscinale CENA21</name>
    <dbReference type="NCBI Taxonomy" id="224013"/>
    <lineage>
        <taxon>Bacteria</taxon>
        <taxon>Bacillati</taxon>
        <taxon>Cyanobacteriota</taxon>
        <taxon>Cyanophyceae</taxon>
        <taxon>Nostocales</taxon>
        <taxon>Nostocaceae</taxon>
        <taxon>Nostoc</taxon>
    </lineage>
</organism>
<keyword evidence="3 6" id="KW-0808">Transferase</keyword>
<feature type="domain" description="Glycosyl transferase family 1" evidence="4">
    <location>
        <begin position="218"/>
        <end position="359"/>
    </location>
</feature>
<evidence type="ECO:0000313" key="7">
    <source>
        <dbReference type="Proteomes" id="UP000062645"/>
    </source>
</evidence>